<evidence type="ECO:0000259" key="3">
    <source>
        <dbReference type="PROSITE" id="PS51737"/>
    </source>
</evidence>
<dbReference type="InterPro" id="IPR036162">
    <property type="entry name" value="Resolvase-like_N_sf"/>
</dbReference>
<evidence type="ECO:0000259" key="2">
    <source>
        <dbReference type="PROSITE" id="PS51736"/>
    </source>
</evidence>
<evidence type="ECO:0000256" key="1">
    <source>
        <dbReference type="SAM" id="Coils"/>
    </source>
</evidence>
<dbReference type="SMART" id="SM00857">
    <property type="entry name" value="Resolvase"/>
    <property type="match status" value="1"/>
</dbReference>
<evidence type="ECO:0000313" key="5">
    <source>
        <dbReference type="Proteomes" id="UP000095594"/>
    </source>
</evidence>
<accession>A0A174I517</accession>
<dbReference type="RefSeq" id="WP_055266838.1">
    <property type="nucleotide sequence ID" value="NZ_CABIXQ010000017.1"/>
</dbReference>
<dbReference type="Pfam" id="PF00239">
    <property type="entry name" value="Resolvase"/>
    <property type="match status" value="1"/>
</dbReference>
<dbReference type="InterPro" id="IPR006119">
    <property type="entry name" value="Resolv_N"/>
</dbReference>
<protein>
    <submittedName>
        <fullName evidence="4">Phage invertase/recombinase-like protein</fullName>
    </submittedName>
</protein>
<dbReference type="Pfam" id="PF07508">
    <property type="entry name" value="Recombinase"/>
    <property type="match status" value="1"/>
</dbReference>
<dbReference type="Proteomes" id="UP000095594">
    <property type="component" value="Unassembled WGS sequence"/>
</dbReference>
<sequence length="539" mass="62105">MKIAIYSRKSKFTGKGDSIGNQIDRCRDYINFIYSEQNDIEIVIFEDEGFSGKNTDRPAFKKMMHMIKMKELDAVIVYQLNRLGRKVKDILETIDIFKEHKCALHSVTEKIDTSSPMGTMFLTILASISQFERDDMIQRITDNMYLLARDGRWLGGQAPLGFNHIRECFIDGHGKTRYYSSLVMNEEEISKVIQMYELYLEFESVSRVHKYLLRNKVTGKKGGYINKSSILSVLVNPCYVICNDDIVEFLEEHGYIVTKHENGKGILTYCKKTNDKTRNNPKLAATAKHDGVIQADKWIKVQELIAKNKLNKPNRGNSSIALLSGILRCKCGAVMNVVKGRVLRDGTRPYYYACSMKIDSGNTICNMKNLNGAIVDKRIIEEVVGYDSSKVIQELDEILKNEYCINNNTELDEINNSIQQLKNKKGNMFLQLQTLDSEVDKEIILEYQQIIRDINFQIKELEESLDDVIQKTSTIINEEIDIKDIRDKISNFKSTFDLLDHEDKKKVLRKIFQEIVWDSEGNTISITYSSKNLKMLEEL</sequence>
<reference evidence="4 5" key="1">
    <citation type="submission" date="2015-09" db="EMBL/GenBank/DDBJ databases">
        <authorList>
            <consortium name="Pathogen Informatics"/>
        </authorList>
    </citation>
    <scope>NUCLEOTIDE SEQUENCE [LARGE SCALE GENOMIC DNA]</scope>
    <source>
        <strain evidence="4 5">2789STDY5834856</strain>
    </source>
</reference>
<dbReference type="InterPro" id="IPR011109">
    <property type="entry name" value="DNA_bind_recombinase_dom"/>
</dbReference>
<evidence type="ECO:0000313" key="4">
    <source>
        <dbReference type="EMBL" id="CUO82264.1"/>
    </source>
</evidence>
<dbReference type="PROSITE" id="PS51736">
    <property type="entry name" value="RECOMBINASES_3"/>
    <property type="match status" value="1"/>
</dbReference>
<dbReference type="GO" id="GO:0003677">
    <property type="term" value="F:DNA binding"/>
    <property type="evidence" value="ECO:0007669"/>
    <property type="project" value="InterPro"/>
</dbReference>
<dbReference type="Pfam" id="PF13408">
    <property type="entry name" value="Zn_ribbon_recom"/>
    <property type="match status" value="1"/>
</dbReference>
<dbReference type="PANTHER" id="PTHR30461">
    <property type="entry name" value="DNA-INVERTASE FROM LAMBDOID PROPHAGE"/>
    <property type="match status" value="1"/>
</dbReference>
<dbReference type="EMBL" id="CYZX01000017">
    <property type="protein sequence ID" value="CUO82264.1"/>
    <property type="molecule type" value="Genomic_DNA"/>
</dbReference>
<feature type="domain" description="Recombinase" evidence="3">
    <location>
        <begin position="159"/>
        <end position="311"/>
    </location>
</feature>
<dbReference type="InterPro" id="IPR038109">
    <property type="entry name" value="DNA_bind_recomb_sf"/>
</dbReference>
<keyword evidence="1" id="KW-0175">Coiled coil</keyword>
<proteinExistence type="predicted"/>
<dbReference type="Gene3D" id="3.90.1750.20">
    <property type="entry name" value="Putative Large Serine Recombinase, Chain B, Domain 2"/>
    <property type="match status" value="1"/>
</dbReference>
<dbReference type="InterPro" id="IPR050639">
    <property type="entry name" value="SSR_resolvase"/>
</dbReference>
<dbReference type="PANTHER" id="PTHR30461:SF23">
    <property type="entry name" value="DNA RECOMBINASE-RELATED"/>
    <property type="match status" value="1"/>
</dbReference>
<dbReference type="CDD" id="cd03768">
    <property type="entry name" value="SR_ResInv"/>
    <property type="match status" value="1"/>
</dbReference>
<name>A0A174I517_9CLOT</name>
<dbReference type="PROSITE" id="PS51737">
    <property type="entry name" value="RECOMBINASE_DNA_BIND"/>
    <property type="match status" value="1"/>
</dbReference>
<gene>
    <name evidence="4" type="primary">hin_2</name>
    <name evidence="4" type="ORF">ERS852471_02386</name>
</gene>
<dbReference type="GO" id="GO:0000150">
    <property type="term" value="F:DNA strand exchange activity"/>
    <property type="evidence" value="ECO:0007669"/>
    <property type="project" value="InterPro"/>
</dbReference>
<dbReference type="Gene3D" id="3.40.50.1390">
    <property type="entry name" value="Resolvase, N-terminal catalytic domain"/>
    <property type="match status" value="1"/>
</dbReference>
<dbReference type="InterPro" id="IPR025827">
    <property type="entry name" value="Zn_ribbon_recom_dom"/>
</dbReference>
<dbReference type="OrthoDB" id="9781670at2"/>
<dbReference type="SUPFAM" id="SSF53041">
    <property type="entry name" value="Resolvase-like"/>
    <property type="match status" value="1"/>
</dbReference>
<organism evidence="4 5">
    <name type="scientific">Clostridium disporicum</name>
    <dbReference type="NCBI Taxonomy" id="84024"/>
    <lineage>
        <taxon>Bacteria</taxon>
        <taxon>Bacillati</taxon>
        <taxon>Bacillota</taxon>
        <taxon>Clostridia</taxon>
        <taxon>Eubacteriales</taxon>
        <taxon>Clostridiaceae</taxon>
        <taxon>Clostridium</taxon>
    </lineage>
</organism>
<dbReference type="AlphaFoldDB" id="A0A174I517"/>
<feature type="domain" description="Resolvase/invertase-type recombinase catalytic" evidence="2">
    <location>
        <begin position="2"/>
        <end position="151"/>
    </location>
</feature>
<feature type="coiled-coil region" evidence="1">
    <location>
        <begin position="404"/>
        <end position="471"/>
    </location>
</feature>